<dbReference type="EMBL" id="CP022388">
    <property type="protein sequence ID" value="ATA90826.1"/>
    <property type="molecule type" value="Genomic_DNA"/>
</dbReference>
<gene>
    <name evidence="8" type="ORF">CCAN12_660009</name>
    <name evidence="7" type="ORF">CGC56_00720</name>
</gene>
<dbReference type="PANTHER" id="PTHR33841:SF6">
    <property type="entry name" value="TYPE II METHYLTRANSFERASE M.HINDII"/>
    <property type="match status" value="1"/>
</dbReference>
<sequence length="213" mass="24231">MEGRQVKSKQRVADHGEVFTNEREVKAMVDLVWKNLEQGTTDKVLTATFLEPSCGSGNFLIEILRRKISLLKATQKNKLDYDFSLVLVAGSLYGVELLPDNTQECRERLFAEFQKSYPKKFIERNEDHQKLMKSVQFIISQNIICGDALSYTTPEGEPILFTHWSGLLSTREIIANYFDYGEKANVKGGMLSLFAEQTVKAPITKHFLELGTE</sequence>
<evidence type="ECO:0000313" key="7">
    <source>
        <dbReference type="EMBL" id="ATA90826.1"/>
    </source>
</evidence>
<dbReference type="REBASE" id="118954">
    <property type="entry name" value="M1.CcaCc12ORF660006P"/>
</dbReference>
<evidence type="ECO:0000313" key="10">
    <source>
        <dbReference type="Proteomes" id="UP000243136"/>
    </source>
</evidence>
<dbReference type="EMBL" id="CDOE01000063">
    <property type="protein sequence ID" value="CEN36300.1"/>
    <property type="molecule type" value="Genomic_DNA"/>
</dbReference>
<dbReference type="REBASE" id="218434">
    <property type="entry name" value="M1.CcaH5594ORF720P"/>
</dbReference>
<proteinExistence type="predicted"/>
<reference evidence="7" key="2">
    <citation type="journal article" date="2017" name="Genome Announc.">
        <title>Twelve Complete Reference Genomes of Clinical Isolates in the Capnocytophaga Genus.</title>
        <authorList>
            <person name="Villarma A."/>
            <person name="Gulvik C.A."/>
            <person name="Rowe L.A."/>
            <person name="Sheth M."/>
            <person name="Juieng P."/>
            <person name="Nicholson A.C."/>
            <person name="Loparev V.N."/>
            <person name="McQuiston J.R."/>
        </authorList>
    </citation>
    <scope>NUCLEOTIDE SEQUENCE</scope>
    <source>
        <strain evidence="7">H5594</strain>
    </source>
</reference>
<dbReference type="SUPFAM" id="SSF53335">
    <property type="entry name" value="S-adenosyl-L-methionine-dependent methyltransferases"/>
    <property type="match status" value="1"/>
</dbReference>
<organism evidence="8 9">
    <name type="scientific">Capnocytophaga canimorsus</name>
    <dbReference type="NCBI Taxonomy" id="28188"/>
    <lineage>
        <taxon>Bacteria</taxon>
        <taxon>Pseudomonadati</taxon>
        <taxon>Bacteroidota</taxon>
        <taxon>Flavobacteriia</taxon>
        <taxon>Flavobacteriales</taxon>
        <taxon>Flavobacteriaceae</taxon>
        <taxon>Capnocytophaga</taxon>
    </lineage>
</organism>
<keyword evidence="4" id="KW-0680">Restriction system</keyword>
<evidence type="ECO:0000313" key="9">
    <source>
        <dbReference type="Proteomes" id="UP000044026"/>
    </source>
</evidence>
<keyword evidence="3" id="KW-0808">Transferase</keyword>
<dbReference type="InterPro" id="IPR050953">
    <property type="entry name" value="N4_N6_ade-DNA_methylase"/>
</dbReference>
<reference evidence="10" key="3">
    <citation type="submission" date="2017-06" db="EMBL/GenBank/DDBJ databases">
        <title>Capnocytophaga spp. assemblies.</title>
        <authorList>
            <person name="Gulvik C.A."/>
        </authorList>
    </citation>
    <scope>NUCLEOTIDE SEQUENCE [LARGE SCALE GENOMIC DNA]</scope>
    <source>
        <strain evidence="10">H5594</strain>
    </source>
</reference>
<dbReference type="REBASE" id="218382">
    <property type="entry name" value="M1.Cca7120ORF730P"/>
</dbReference>
<evidence type="ECO:0000256" key="1">
    <source>
        <dbReference type="ARBA" id="ARBA00011900"/>
    </source>
</evidence>
<dbReference type="OMA" id="AEWGYLG"/>
<protein>
    <recommendedName>
        <fullName evidence="1">site-specific DNA-methyltransferase (adenine-specific)</fullName>
        <ecNumber evidence="1">2.1.1.72</ecNumber>
    </recommendedName>
</protein>
<dbReference type="EC" id="2.1.1.72" evidence="1"/>
<evidence type="ECO:0000256" key="2">
    <source>
        <dbReference type="ARBA" id="ARBA00022603"/>
    </source>
</evidence>
<dbReference type="GO" id="GO:0032259">
    <property type="term" value="P:methylation"/>
    <property type="evidence" value="ECO:0007669"/>
    <property type="project" value="UniProtKB-KW"/>
</dbReference>
<keyword evidence="5" id="KW-0238">DNA-binding</keyword>
<dbReference type="GeneID" id="69579517"/>
<dbReference type="GO" id="GO:0003677">
    <property type="term" value="F:DNA binding"/>
    <property type="evidence" value="ECO:0007669"/>
    <property type="project" value="UniProtKB-KW"/>
</dbReference>
<evidence type="ECO:0000313" key="8">
    <source>
        <dbReference type="EMBL" id="CEN36300.1"/>
    </source>
</evidence>
<evidence type="ECO:0000256" key="5">
    <source>
        <dbReference type="ARBA" id="ARBA00023125"/>
    </source>
</evidence>
<comment type="catalytic activity">
    <reaction evidence="6">
        <text>a 2'-deoxyadenosine in DNA + S-adenosyl-L-methionine = an N(6)-methyl-2'-deoxyadenosine in DNA + S-adenosyl-L-homocysteine + H(+)</text>
        <dbReference type="Rhea" id="RHEA:15197"/>
        <dbReference type="Rhea" id="RHEA-COMP:12418"/>
        <dbReference type="Rhea" id="RHEA-COMP:12419"/>
        <dbReference type="ChEBI" id="CHEBI:15378"/>
        <dbReference type="ChEBI" id="CHEBI:57856"/>
        <dbReference type="ChEBI" id="CHEBI:59789"/>
        <dbReference type="ChEBI" id="CHEBI:90615"/>
        <dbReference type="ChEBI" id="CHEBI:90616"/>
        <dbReference type="EC" id="2.1.1.72"/>
    </reaction>
</comment>
<dbReference type="Proteomes" id="UP000044026">
    <property type="component" value="Unassembled WGS sequence"/>
</dbReference>
<accession>A0A0B7HAG4</accession>
<keyword evidence="2" id="KW-0489">Methyltransferase</keyword>
<dbReference type="GO" id="GO:0009307">
    <property type="term" value="P:DNA restriction-modification system"/>
    <property type="evidence" value="ECO:0007669"/>
    <property type="project" value="UniProtKB-KW"/>
</dbReference>
<evidence type="ECO:0000256" key="4">
    <source>
        <dbReference type="ARBA" id="ARBA00022747"/>
    </source>
</evidence>
<name>A0A0B7HAG4_9FLAO</name>
<evidence type="ECO:0000256" key="6">
    <source>
        <dbReference type="ARBA" id="ARBA00047942"/>
    </source>
</evidence>
<dbReference type="RefSeq" id="WP_013997089.1">
    <property type="nucleotide sequence ID" value="NZ_CP022382.1"/>
</dbReference>
<evidence type="ECO:0000256" key="3">
    <source>
        <dbReference type="ARBA" id="ARBA00022679"/>
    </source>
</evidence>
<dbReference type="Gene3D" id="3.40.50.150">
    <property type="entry name" value="Vaccinia Virus protein VP39"/>
    <property type="match status" value="1"/>
</dbReference>
<dbReference type="PANTHER" id="PTHR33841">
    <property type="entry name" value="DNA METHYLTRANSFERASE YEEA-RELATED"/>
    <property type="match status" value="1"/>
</dbReference>
<dbReference type="GO" id="GO:0009007">
    <property type="term" value="F:site-specific DNA-methyltransferase (adenine-specific) activity"/>
    <property type="evidence" value="ECO:0007669"/>
    <property type="project" value="UniProtKB-EC"/>
</dbReference>
<dbReference type="Proteomes" id="UP000243136">
    <property type="component" value="Chromosome"/>
</dbReference>
<dbReference type="AlphaFoldDB" id="A0A0B7HAG4"/>
<dbReference type="InterPro" id="IPR029063">
    <property type="entry name" value="SAM-dependent_MTases_sf"/>
</dbReference>
<reference evidence="8 9" key="1">
    <citation type="submission" date="2015-01" db="EMBL/GenBank/DDBJ databases">
        <authorList>
            <person name="Xiang T."/>
            <person name="Song Y."/>
            <person name="Huang L."/>
            <person name="Wang B."/>
            <person name="Wu P."/>
        </authorList>
    </citation>
    <scope>NUCLEOTIDE SEQUENCE [LARGE SCALE GENOMIC DNA]</scope>
    <source>
        <strain evidence="8 9">Cc12</strain>
    </source>
</reference>